<evidence type="ECO:0000313" key="2">
    <source>
        <dbReference type="EMBL" id="QUH29129.1"/>
    </source>
</evidence>
<dbReference type="Proteomes" id="UP000677305">
    <property type="component" value="Chromosome"/>
</dbReference>
<gene>
    <name evidence="2" type="ORF">HYG85_09410</name>
</gene>
<feature type="region of interest" description="Disordered" evidence="1">
    <location>
        <begin position="126"/>
        <end position="175"/>
    </location>
</feature>
<reference evidence="2 3" key="1">
    <citation type="submission" date="2020-07" db="EMBL/GenBank/DDBJ databases">
        <title>Vallitalea guaymasensis genome.</title>
        <authorList>
            <person name="Postec A."/>
        </authorList>
    </citation>
    <scope>NUCLEOTIDE SEQUENCE [LARGE SCALE GENOMIC DNA]</scope>
    <source>
        <strain evidence="2 3">Ra1766G1</strain>
    </source>
</reference>
<keyword evidence="3" id="KW-1185">Reference proteome</keyword>
<protein>
    <submittedName>
        <fullName evidence="2">Uncharacterized protein</fullName>
    </submittedName>
</protein>
<name>A0A8J8MA24_9FIRM</name>
<feature type="compositionally biased region" description="Basic and acidic residues" evidence="1">
    <location>
        <begin position="145"/>
        <end position="163"/>
    </location>
</feature>
<proteinExistence type="predicted"/>
<evidence type="ECO:0000313" key="3">
    <source>
        <dbReference type="Proteomes" id="UP000677305"/>
    </source>
</evidence>
<dbReference type="KEGG" id="vgu:HYG85_09410"/>
<sequence>MIYVASLSGFGKKTFVDKTLQTKMDKIIEQIHLSPKITGMDTIVLGPKDLSVTQTRNALTSALKEKHEDILIIYLYTNDKQAKYLESENIIAKRLDRKINLKNFKEAVTELLENKALIKKEDITKVKKKKTEEPEEKPKKKKLSKKEIKKEPQIEPETPKEEPTPSDETIQEPEDDVIKEPVEVIKLHKVKTLEERIKECTSFSDWNLFKNLLDKDTIVRDLMTENNQFAETISMLRNVEQEIITIFKDENKTSEQKFEEIRELGIKRSGYKASWNNMITEKVMSILATMTTSAESIIHSRIREITSVLDKFSSNTKLYYKEDKEKLDKLIKERLDLQFQLHELSKSLITVYQSMDETVNDIIKSFDNELPSENTYINEIYKTSKNIFTPINAPQLATKLMSDLQKNRISLSALEKTIQEVIAKVFQLCELDETIILHQNKLIKLLEANNVEDVVIVDTILKNALRLYIGPYEVGTRATAITWAGILSRRHNSLLIDLTGSNKFRSYGIEPVTLENFLNNRIQEQFLCVEGDLLSTSAKIEDVIAELKTRLNYYPYINIILEASQTSLIKTLAEHALSVTYITDCTTRGNTLLGNAIDNITIENIARKIVLIDPPTDEMSILQELNMDPLVTKLITLPHLSKMKACSIKSLPPFNDRDITSIFEESFR</sequence>
<dbReference type="EMBL" id="CP058561">
    <property type="protein sequence ID" value="QUH29129.1"/>
    <property type="molecule type" value="Genomic_DNA"/>
</dbReference>
<feature type="compositionally biased region" description="Basic and acidic residues" evidence="1">
    <location>
        <begin position="126"/>
        <end position="138"/>
    </location>
</feature>
<dbReference type="RefSeq" id="WP_212693261.1">
    <property type="nucleotide sequence ID" value="NZ_CP058561.1"/>
</dbReference>
<evidence type="ECO:0000256" key="1">
    <source>
        <dbReference type="SAM" id="MobiDB-lite"/>
    </source>
</evidence>
<organism evidence="2 3">
    <name type="scientific">Vallitalea guaymasensis</name>
    <dbReference type="NCBI Taxonomy" id="1185412"/>
    <lineage>
        <taxon>Bacteria</taxon>
        <taxon>Bacillati</taxon>
        <taxon>Bacillota</taxon>
        <taxon>Clostridia</taxon>
        <taxon>Lachnospirales</taxon>
        <taxon>Vallitaleaceae</taxon>
        <taxon>Vallitalea</taxon>
    </lineage>
</organism>
<dbReference type="AlphaFoldDB" id="A0A8J8MA24"/>
<accession>A0A8J8MA24</accession>